<dbReference type="PANTHER" id="PTHR33129">
    <property type="entry name" value="PROTEIN KINASE DOMAIN-CONTAINING PROTEIN-RELATED"/>
    <property type="match status" value="1"/>
</dbReference>
<sequence length="299" mass="34192">METSAEGAAKKAMLVLEVPGHPKEVECPELSDARLASRDALLDALTLPYPHYLPMQFEFEQSELYARQCYTICYARIMHLFDVGTCGQQMRHVTVTGTPGNGKSVFLAYCFLRYRLEHPDARIIVLSYNRQSKLKRRFVWIDGQGYEIPSSIALLNDEKTITLIDGPPDVEPNSCRWICFTSPNKTWEATMHKDTFHSRLFHPLWDYEELYAAACVLNLMEQLEPVEEEERQLYGFEPNVNPEVNEVDAIKVRTIIFGFVARVCLYPGIPYEAFESLLEAINSMKSADLEPVLVLEEIA</sequence>
<comment type="caution">
    <text evidence="1">The sequence shown here is derived from an EMBL/GenBank/DDBJ whole genome shotgun (WGS) entry which is preliminary data.</text>
</comment>
<dbReference type="InterPro" id="IPR052980">
    <property type="entry name" value="Crinkler_effector"/>
</dbReference>
<protein>
    <submittedName>
        <fullName evidence="1">Uncharacterized protein</fullName>
    </submittedName>
</protein>
<dbReference type="OrthoDB" id="98369at2759"/>
<dbReference type="PANTHER" id="PTHR33129:SF1">
    <property type="entry name" value="ATP-BINDING PROTEIN"/>
    <property type="match status" value="1"/>
</dbReference>
<dbReference type="Proteomes" id="UP000794436">
    <property type="component" value="Unassembled WGS sequence"/>
</dbReference>
<keyword evidence="2" id="KW-1185">Reference proteome</keyword>
<reference evidence="1" key="1">
    <citation type="submission" date="2019-03" db="EMBL/GenBank/DDBJ databases">
        <title>Long read genome sequence of the mycoparasitic Pythium oligandrum ATCC 38472 isolated from sugarbeet rhizosphere.</title>
        <authorList>
            <person name="Gaulin E."/>
        </authorList>
    </citation>
    <scope>NUCLEOTIDE SEQUENCE</scope>
    <source>
        <strain evidence="1">ATCC 38472_TT</strain>
    </source>
</reference>
<organism evidence="1 2">
    <name type="scientific">Pythium oligandrum</name>
    <name type="common">Mycoparasitic fungus</name>
    <dbReference type="NCBI Taxonomy" id="41045"/>
    <lineage>
        <taxon>Eukaryota</taxon>
        <taxon>Sar</taxon>
        <taxon>Stramenopiles</taxon>
        <taxon>Oomycota</taxon>
        <taxon>Peronosporomycetes</taxon>
        <taxon>Pythiales</taxon>
        <taxon>Pythiaceae</taxon>
        <taxon>Pythium</taxon>
    </lineage>
</organism>
<evidence type="ECO:0000313" key="2">
    <source>
        <dbReference type="Proteomes" id="UP000794436"/>
    </source>
</evidence>
<evidence type="ECO:0000313" key="1">
    <source>
        <dbReference type="EMBL" id="TMW62119.1"/>
    </source>
</evidence>
<name>A0A8K1CFK1_PYTOL</name>
<dbReference type="EMBL" id="SPLM01000074">
    <property type="protein sequence ID" value="TMW62119.1"/>
    <property type="molecule type" value="Genomic_DNA"/>
</dbReference>
<gene>
    <name evidence="1" type="ORF">Poli38472_009612</name>
</gene>
<dbReference type="AlphaFoldDB" id="A0A8K1CFK1"/>
<accession>A0A8K1CFK1</accession>
<proteinExistence type="predicted"/>